<organism evidence="2 3">
    <name type="scientific">Arcticibacter svalbardensis MN12-7</name>
    <dbReference type="NCBI Taxonomy" id="1150600"/>
    <lineage>
        <taxon>Bacteria</taxon>
        <taxon>Pseudomonadati</taxon>
        <taxon>Bacteroidota</taxon>
        <taxon>Sphingobacteriia</taxon>
        <taxon>Sphingobacteriales</taxon>
        <taxon>Sphingobacteriaceae</taxon>
        <taxon>Arcticibacter</taxon>
    </lineage>
</organism>
<gene>
    <name evidence="2" type="ORF">ADIARSV_2638</name>
</gene>
<dbReference type="EMBL" id="AQPN01000095">
    <property type="protein sequence ID" value="EOR94222.1"/>
    <property type="molecule type" value="Genomic_DNA"/>
</dbReference>
<dbReference type="OrthoDB" id="1092431at2"/>
<dbReference type="STRING" id="1150600.ADIARSV_2638"/>
<keyword evidence="3" id="KW-1185">Reference proteome</keyword>
<evidence type="ECO:0000313" key="2">
    <source>
        <dbReference type="EMBL" id="EOR94222.1"/>
    </source>
</evidence>
<dbReference type="Pfam" id="PF00027">
    <property type="entry name" value="cNMP_binding"/>
    <property type="match status" value="1"/>
</dbReference>
<dbReference type="Gene3D" id="2.60.120.10">
    <property type="entry name" value="Jelly Rolls"/>
    <property type="match status" value="1"/>
</dbReference>
<dbReference type="PATRIC" id="fig|1150600.3.peg.2611"/>
<evidence type="ECO:0000259" key="1">
    <source>
        <dbReference type="Pfam" id="PF00027"/>
    </source>
</evidence>
<dbReference type="eggNOG" id="COG0664">
    <property type="taxonomic scope" value="Bacteria"/>
</dbReference>
<name>R9GQX5_9SPHI</name>
<dbReference type="AlphaFoldDB" id="R9GQX5"/>
<protein>
    <submittedName>
        <fullName evidence="2">cAMP-binding protein</fullName>
    </submittedName>
</protein>
<proteinExistence type="predicted"/>
<dbReference type="SUPFAM" id="SSF51206">
    <property type="entry name" value="cAMP-binding domain-like"/>
    <property type="match status" value="1"/>
</dbReference>
<feature type="domain" description="Cyclic nucleotide-binding" evidence="1">
    <location>
        <begin position="31"/>
        <end position="108"/>
    </location>
</feature>
<reference evidence="2 3" key="1">
    <citation type="journal article" date="2013" name="Genome Announc.">
        <title>Draft Genome Sequence of Arcticibacter svalbardensis Strain MN12-7T, a Member of the Family Sphingobacteriaceae Isolated from an Arctic Soil Sample.</title>
        <authorList>
            <person name="Shivaji S."/>
            <person name="Ara S."/>
            <person name="Prasad S."/>
            <person name="Manasa B.P."/>
            <person name="Begum Z."/>
            <person name="Singh A."/>
            <person name="Kumar Pinnaka A."/>
        </authorList>
    </citation>
    <scope>NUCLEOTIDE SEQUENCE [LARGE SCALE GENOMIC DNA]</scope>
    <source>
        <strain evidence="2 3">MN12-7</strain>
    </source>
</reference>
<dbReference type="InterPro" id="IPR014710">
    <property type="entry name" value="RmlC-like_jellyroll"/>
</dbReference>
<accession>R9GQX5</accession>
<dbReference type="RefSeq" id="WP_016195869.1">
    <property type="nucleotide sequence ID" value="NZ_AQPN01000095.1"/>
</dbReference>
<dbReference type="Proteomes" id="UP000014174">
    <property type="component" value="Unassembled WGS sequence"/>
</dbReference>
<dbReference type="InterPro" id="IPR000595">
    <property type="entry name" value="cNMP-bd_dom"/>
</dbReference>
<dbReference type="InterPro" id="IPR018490">
    <property type="entry name" value="cNMP-bd_dom_sf"/>
</dbReference>
<evidence type="ECO:0000313" key="3">
    <source>
        <dbReference type="Proteomes" id="UP000014174"/>
    </source>
</evidence>
<sequence length="190" mass="22711">MYTALLNHIKRYVPLQPEEGQFLCERLKPIKLNKKEFLLEPGKICQGNYFVVQGCLRQYFINKKLNEQILHFGIENWWIADQDSLLYQKPSSCYIQAIEESELLLLSESNRIILFNEVPKIESYFRMILQRALVASQHRVELMFTMTEEEIYRHFAARYPDFIQRVPQYMLASYLGFTPQFMSRLRAKKI</sequence>
<comment type="caution">
    <text evidence="2">The sequence shown here is derived from an EMBL/GenBank/DDBJ whole genome shotgun (WGS) entry which is preliminary data.</text>
</comment>